<dbReference type="Proteomes" id="UP001159405">
    <property type="component" value="Unassembled WGS sequence"/>
</dbReference>
<reference evidence="1 2" key="1">
    <citation type="submission" date="2022-05" db="EMBL/GenBank/DDBJ databases">
        <authorList>
            <consortium name="Genoscope - CEA"/>
            <person name="William W."/>
        </authorList>
    </citation>
    <scope>NUCLEOTIDE SEQUENCE [LARGE SCALE GENOMIC DNA]</scope>
</reference>
<proteinExistence type="predicted"/>
<name>A0ABN8RKA6_9CNID</name>
<sequence>MHPLTKTVDAEYPASLHTLNTLKNTDVTTLGLFSKFIGIVYILAELLPYLSNLSRAGTVDFSRIAPVIEYAKEKVEEAAETESPSNKLKADLLDTGRLGILDMNASLHLLNLLGNLANIDNTFHESLPVVFAWSIFDPLKVPNKEHLSFKTHMYGKNQVHPLVKHFMSSMPPDKKQSVGDAIKPEFAKLKYDMLTWKEEIPKECYPSDVPYKVTATEWNLQQICKLSYFYLQLSNVADLMLSTPVSNAWPERGPGTDVAKSLTEEAVKTWTAAKCRRRLPRGQGNTASCSNSQSHLVLINAGVQTDSCDKRTEQMSVDIREEVEALSQALILPDADVDDEEEDYDEG</sequence>
<dbReference type="EMBL" id="CALNXK010000264">
    <property type="protein sequence ID" value="CAH3179839.1"/>
    <property type="molecule type" value="Genomic_DNA"/>
</dbReference>
<evidence type="ECO:0000313" key="2">
    <source>
        <dbReference type="Proteomes" id="UP001159405"/>
    </source>
</evidence>
<organism evidence="1 2">
    <name type="scientific">Porites lobata</name>
    <dbReference type="NCBI Taxonomy" id="104759"/>
    <lineage>
        <taxon>Eukaryota</taxon>
        <taxon>Metazoa</taxon>
        <taxon>Cnidaria</taxon>
        <taxon>Anthozoa</taxon>
        <taxon>Hexacorallia</taxon>
        <taxon>Scleractinia</taxon>
        <taxon>Fungiina</taxon>
        <taxon>Poritidae</taxon>
        <taxon>Porites</taxon>
    </lineage>
</organism>
<comment type="caution">
    <text evidence="1">The sequence shown here is derived from an EMBL/GenBank/DDBJ whole genome shotgun (WGS) entry which is preliminary data.</text>
</comment>
<gene>
    <name evidence="1" type="ORF">PLOB_00022479</name>
</gene>
<keyword evidence="2" id="KW-1185">Reference proteome</keyword>
<accession>A0ABN8RKA6</accession>
<evidence type="ECO:0000313" key="1">
    <source>
        <dbReference type="EMBL" id="CAH3179839.1"/>
    </source>
</evidence>
<protein>
    <submittedName>
        <fullName evidence="1">Uncharacterized protein</fullName>
    </submittedName>
</protein>